<protein>
    <submittedName>
        <fullName evidence="5">N-acetyl-anhydromuramyl-L-alanine amidase AmpD</fullName>
    </submittedName>
</protein>
<dbReference type="EMBL" id="JACHFH010000012">
    <property type="protein sequence ID" value="MBB5336083.1"/>
    <property type="molecule type" value="Genomic_DNA"/>
</dbReference>
<evidence type="ECO:0000259" key="4">
    <source>
        <dbReference type="SMART" id="SM00701"/>
    </source>
</evidence>
<accession>A0A840USZ8</accession>
<gene>
    <name evidence="5" type="ORF">HNR32_001227</name>
</gene>
<comment type="similarity">
    <text evidence="1">Belongs to the N-acetylmuramoyl-L-alanine amidase 2 family.</text>
</comment>
<dbReference type="Pfam" id="PF01510">
    <property type="entry name" value="Amidase_2"/>
    <property type="match status" value="1"/>
</dbReference>
<dbReference type="SUPFAM" id="SSF55846">
    <property type="entry name" value="N-acetylmuramoyl-L-alanine amidase-like"/>
    <property type="match status" value="1"/>
</dbReference>
<keyword evidence="6" id="KW-1185">Reference proteome</keyword>
<evidence type="ECO:0000256" key="2">
    <source>
        <dbReference type="SAM" id="SignalP"/>
    </source>
</evidence>
<dbReference type="InterPro" id="IPR006619">
    <property type="entry name" value="PGRP_domain_met/bac"/>
</dbReference>
<dbReference type="CDD" id="cd06583">
    <property type="entry name" value="PGRP"/>
    <property type="match status" value="1"/>
</dbReference>
<evidence type="ECO:0000313" key="5">
    <source>
        <dbReference type="EMBL" id="MBB5336083.1"/>
    </source>
</evidence>
<dbReference type="InterPro" id="IPR036505">
    <property type="entry name" value="Amidase/PGRP_sf"/>
</dbReference>
<dbReference type="SMART" id="SM00644">
    <property type="entry name" value="Ami_2"/>
    <property type="match status" value="1"/>
</dbReference>
<feature type="domain" description="Peptidoglycan recognition protein family" evidence="4">
    <location>
        <begin position="51"/>
        <end position="165"/>
    </location>
</feature>
<comment type="caution">
    <text evidence="5">The sequence shown here is derived from an EMBL/GenBank/DDBJ whole genome shotgun (WGS) entry which is preliminary data.</text>
</comment>
<evidence type="ECO:0000256" key="1">
    <source>
        <dbReference type="ARBA" id="ARBA00007553"/>
    </source>
</evidence>
<dbReference type="RefSeq" id="WP_183860701.1">
    <property type="nucleotide sequence ID" value="NZ_JACHFH010000012.1"/>
</dbReference>
<dbReference type="AlphaFoldDB" id="A0A840USZ8"/>
<dbReference type="Proteomes" id="UP000559117">
    <property type="component" value="Unassembled WGS sequence"/>
</dbReference>
<sequence length="197" mass="21987">MKRREFLYLTLTAISSLFFTSNIAFEDLASASSKHLIPSPEIKETNLKFVLPLENRTETDILIIHHIGEINRDVSAAEIHQWHLANGWAGIGYHYVIRKDGSIERGRPRDTIGAHCYGHNKNSIGINVVGNFEIAEPTAAQTASLKNLCACLSQIYQLDIPTKTIWGHKDFNDTLCPGSNLYAALPTLRKQVSSELD</sequence>
<feature type="domain" description="N-acetylmuramoyl-L-alanine amidase" evidence="3">
    <location>
        <begin position="51"/>
        <end position="178"/>
    </location>
</feature>
<dbReference type="PANTHER" id="PTHR11022">
    <property type="entry name" value="PEPTIDOGLYCAN RECOGNITION PROTEIN"/>
    <property type="match status" value="1"/>
</dbReference>
<proteinExistence type="inferred from homology"/>
<organism evidence="5 6">
    <name type="scientific">Pectinatus brassicae</name>
    <dbReference type="NCBI Taxonomy" id="862415"/>
    <lineage>
        <taxon>Bacteria</taxon>
        <taxon>Bacillati</taxon>
        <taxon>Bacillota</taxon>
        <taxon>Negativicutes</taxon>
        <taxon>Selenomonadales</taxon>
        <taxon>Selenomonadaceae</taxon>
        <taxon>Pectinatus</taxon>
    </lineage>
</organism>
<dbReference type="InterPro" id="IPR015510">
    <property type="entry name" value="PGRP"/>
</dbReference>
<dbReference type="GO" id="GO:0008745">
    <property type="term" value="F:N-acetylmuramoyl-L-alanine amidase activity"/>
    <property type="evidence" value="ECO:0007669"/>
    <property type="project" value="InterPro"/>
</dbReference>
<name>A0A840USZ8_9FIRM</name>
<keyword evidence="2" id="KW-0732">Signal</keyword>
<dbReference type="Gene3D" id="3.40.80.10">
    <property type="entry name" value="Peptidoglycan recognition protein-like"/>
    <property type="match status" value="1"/>
</dbReference>
<evidence type="ECO:0000313" key="6">
    <source>
        <dbReference type="Proteomes" id="UP000559117"/>
    </source>
</evidence>
<dbReference type="GO" id="GO:0008270">
    <property type="term" value="F:zinc ion binding"/>
    <property type="evidence" value="ECO:0007669"/>
    <property type="project" value="InterPro"/>
</dbReference>
<feature type="signal peptide" evidence="2">
    <location>
        <begin position="1"/>
        <end position="24"/>
    </location>
</feature>
<dbReference type="PANTHER" id="PTHR11022:SF41">
    <property type="entry name" value="PEPTIDOGLYCAN-RECOGNITION PROTEIN LC-RELATED"/>
    <property type="match status" value="1"/>
</dbReference>
<dbReference type="SMART" id="SM00701">
    <property type="entry name" value="PGRP"/>
    <property type="match status" value="1"/>
</dbReference>
<feature type="chain" id="PRO_5038919590" evidence="2">
    <location>
        <begin position="25"/>
        <end position="197"/>
    </location>
</feature>
<dbReference type="InterPro" id="IPR002502">
    <property type="entry name" value="Amidase_domain"/>
</dbReference>
<evidence type="ECO:0000259" key="3">
    <source>
        <dbReference type="SMART" id="SM00644"/>
    </source>
</evidence>
<reference evidence="5 6" key="1">
    <citation type="submission" date="2020-08" db="EMBL/GenBank/DDBJ databases">
        <title>Genomic Encyclopedia of Type Strains, Phase IV (KMG-IV): sequencing the most valuable type-strain genomes for metagenomic binning, comparative biology and taxonomic classification.</title>
        <authorList>
            <person name="Goeker M."/>
        </authorList>
    </citation>
    <scope>NUCLEOTIDE SEQUENCE [LARGE SCALE GENOMIC DNA]</scope>
    <source>
        <strain evidence="5 6">DSM 24661</strain>
    </source>
</reference>
<dbReference type="GO" id="GO:0009253">
    <property type="term" value="P:peptidoglycan catabolic process"/>
    <property type="evidence" value="ECO:0007669"/>
    <property type="project" value="InterPro"/>
</dbReference>